<organism evidence="1 2">
    <name type="scientific">Phyllobacterium salinisoli</name>
    <dbReference type="NCBI Taxonomy" id="1899321"/>
    <lineage>
        <taxon>Bacteria</taxon>
        <taxon>Pseudomonadati</taxon>
        <taxon>Pseudomonadota</taxon>
        <taxon>Alphaproteobacteria</taxon>
        <taxon>Hyphomicrobiales</taxon>
        <taxon>Phyllobacteriaceae</taxon>
        <taxon>Phyllobacterium</taxon>
    </lineage>
</organism>
<accession>A0A368K6K0</accession>
<sequence length="79" mass="9499">MSDMDTRNKHCKPPLLGRLKTLLAFLRAEAERRRALADILARHDEHWLDDVGLTREEARRILKKPLLRRIRDWTSRDER</sequence>
<evidence type="ECO:0000313" key="2">
    <source>
        <dbReference type="Proteomes" id="UP000253420"/>
    </source>
</evidence>
<dbReference type="Proteomes" id="UP000253420">
    <property type="component" value="Unassembled WGS sequence"/>
</dbReference>
<reference evidence="1 2" key="1">
    <citation type="submission" date="2018-07" db="EMBL/GenBank/DDBJ databases">
        <title>The draft genome of Phyllobacterium salinisoli.</title>
        <authorList>
            <person name="Liu L."/>
            <person name="Li L."/>
            <person name="Zhang X."/>
            <person name="Liang L."/>
        </authorList>
    </citation>
    <scope>NUCLEOTIDE SEQUENCE [LARGE SCALE GENOMIC DNA]</scope>
    <source>
        <strain evidence="1 2">LLAN61</strain>
    </source>
</reference>
<gene>
    <name evidence="1" type="ORF">DUT91_05145</name>
</gene>
<dbReference type="AlphaFoldDB" id="A0A368K6K0"/>
<proteinExistence type="predicted"/>
<dbReference type="EMBL" id="QOZG01000002">
    <property type="protein sequence ID" value="RCS24844.1"/>
    <property type="molecule type" value="Genomic_DNA"/>
</dbReference>
<evidence type="ECO:0000313" key="1">
    <source>
        <dbReference type="EMBL" id="RCS24844.1"/>
    </source>
</evidence>
<keyword evidence="2" id="KW-1185">Reference proteome</keyword>
<protein>
    <submittedName>
        <fullName evidence="1">DUF1127 domain-containing protein</fullName>
    </submittedName>
</protein>
<comment type="caution">
    <text evidence="1">The sequence shown here is derived from an EMBL/GenBank/DDBJ whole genome shotgun (WGS) entry which is preliminary data.</text>
</comment>
<name>A0A368K6K0_9HYPH</name>